<evidence type="ECO:0000313" key="2">
    <source>
        <dbReference type="Proteomes" id="UP000441336"/>
    </source>
</evidence>
<comment type="caution">
    <text evidence="1">The sequence shown here is derived from an EMBL/GenBank/DDBJ whole genome shotgun (WGS) entry which is preliminary data.</text>
</comment>
<evidence type="ECO:0000313" key="1">
    <source>
        <dbReference type="EMBL" id="MVN77824.1"/>
    </source>
</evidence>
<gene>
    <name evidence="1" type="ORF">GO988_15945</name>
</gene>
<dbReference type="AlphaFoldDB" id="A0A7K1THF1"/>
<dbReference type="Proteomes" id="UP000441336">
    <property type="component" value="Unassembled WGS sequence"/>
</dbReference>
<dbReference type="EMBL" id="WQKZ01000003">
    <property type="protein sequence ID" value="MVN77824.1"/>
    <property type="molecule type" value="Genomic_DNA"/>
</dbReference>
<name>A0A7K1THF1_9BACT</name>
<protein>
    <submittedName>
        <fullName evidence="1">Uncharacterized protein</fullName>
    </submittedName>
</protein>
<proteinExistence type="predicted"/>
<dbReference type="RefSeq" id="WP_157567211.1">
    <property type="nucleotide sequence ID" value="NZ_WQKZ01000003.1"/>
</dbReference>
<accession>A0A7K1THF1</accession>
<keyword evidence="2" id="KW-1185">Reference proteome</keyword>
<organism evidence="1 2">
    <name type="scientific">Hymenobacter ginkgonis</name>
    <dbReference type="NCBI Taxonomy" id="2682976"/>
    <lineage>
        <taxon>Bacteria</taxon>
        <taxon>Pseudomonadati</taxon>
        <taxon>Bacteroidota</taxon>
        <taxon>Cytophagia</taxon>
        <taxon>Cytophagales</taxon>
        <taxon>Hymenobacteraceae</taxon>
        <taxon>Hymenobacter</taxon>
    </lineage>
</organism>
<reference evidence="1 2" key="1">
    <citation type="submission" date="2019-12" db="EMBL/GenBank/DDBJ databases">
        <title>Hymenobacter sp. HMF4947 Genome sequencing and assembly.</title>
        <authorList>
            <person name="Kang H."/>
            <person name="Cha I."/>
            <person name="Kim H."/>
            <person name="Joh K."/>
        </authorList>
    </citation>
    <scope>NUCLEOTIDE SEQUENCE [LARGE SCALE GENOMIC DNA]</scope>
    <source>
        <strain evidence="1 2">HMF4947</strain>
    </source>
</reference>
<sequence>MSVHTLTIDDFMQLTKKQLEFALRLFRQELDRSIRRLIEDEASWASEQVLDELNHLLTLRKVFLVRLQELHEESRQLGLPVPLPYRQSEFNAVA</sequence>